<evidence type="ECO:0000313" key="3">
    <source>
        <dbReference type="EMBL" id="GAA3648877.1"/>
    </source>
</evidence>
<organism evidence="3 4">
    <name type="scientific">Microbacterium marinilacus</name>
    <dbReference type="NCBI Taxonomy" id="415209"/>
    <lineage>
        <taxon>Bacteria</taxon>
        <taxon>Bacillati</taxon>
        <taxon>Actinomycetota</taxon>
        <taxon>Actinomycetes</taxon>
        <taxon>Micrococcales</taxon>
        <taxon>Microbacteriaceae</taxon>
        <taxon>Microbacterium</taxon>
    </lineage>
</organism>
<dbReference type="EMBL" id="BAAAYV010000002">
    <property type="protein sequence ID" value="GAA3648877.1"/>
    <property type="molecule type" value="Genomic_DNA"/>
</dbReference>
<dbReference type="SUPFAM" id="SSF140931">
    <property type="entry name" value="Fic-like"/>
    <property type="match status" value="1"/>
</dbReference>
<dbReference type="InterPro" id="IPR036597">
    <property type="entry name" value="Fido-like_dom_sf"/>
</dbReference>
<evidence type="ECO:0000256" key="1">
    <source>
        <dbReference type="SAM" id="Coils"/>
    </source>
</evidence>
<evidence type="ECO:0000259" key="2">
    <source>
        <dbReference type="PROSITE" id="PS51459"/>
    </source>
</evidence>
<feature type="domain" description="Fido" evidence="2">
    <location>
        <begin position="132"/>
        <end position="286"/>
    </location>
</feature>
<dbReference type="PANTHER" id="PTHR13504">
    <property type="entry name" value="FIDO DOMAIN-CONTAINING PROTEIN DDB_G0283145"/>
    <property type="match status" value="1"/>
</dbReference>
<sequence>MNNDPVADAASIAEPKVRPYEPFPTFQSWLETPFDGTSVDRFLRQLSALKESVTPKQLSEAIRIATNWAAVNTGAIEGLYQVDRGFTYSVAVSSVAWQKIEAIKGDSAAQHIADAVKAYDFVLDAATGSHPLTEVWVRELHEIVTSSQDKYTVITAVGPQEHDLPKGRYKSHPNSPLNFDSNTVHGYASPSETPAEMARFLEELRSESFAAEHPIVQASYAHYAFVCIHPFADGNGRVARALSAMFLYRAYGIPLVVFADQKADYIAGLEQADQGRTSQFVRFIGERVIDTIGMLREQVLAAAVPDVSEQIGELMPLLSGQAGLPHEEIDAITLRLLTVFSEALAKQVTDQHFSVPLVGRVHRHSRGVTTRAPRGYRRVPGDTSGAELRVTIGGPADVAVSRQYYCVTRLPDNDDADFIVYRASGEPMLEMYLREAHPTISQALVFRAETAALRELRELVAEVREKAAASLRKAGYLS</sequence>
<feature type="coiled-coil region" evidence="1">
    <location>
        <begin position="446"/>
        <end position="473"/>
    </location>
</feature>
<evidence type="ECO:0000313" key="4">
    <source>
        <dbReference type="Proteomes" id="UP001410795"/>
    </source>
</evidence>
<keyword evidence="1" id="KW-0175">Coiled coil</keyword>
<keyword evidence="4" id="KW-1185">Reference proteome</keyword>
<dbReference type="PANTHER" id="PTHR13504:SF38">
    <property type="entry name" value="FIDO DOMAIN-CONTAINING PROTEIN"/>
    <property type="match status" value="1"/>
</dbReference>
<dbReference type="Gene3D" id="1.10.3290.10">
    <property type="entry name" value="Fido-like domain"/>
    <property type="match status" value="1"/>
</dbReference>
<proteinExistence type="predicted"/>
<comment type="caution">
    <text evidence="3">The sequence shown here is derived from an EMBL/GenBank/DDBJ whole genome shotgun (WGS) entry which is preliminary data.</text>
</comment>
<reference evidence="4" key="1">
    <citation type="journal article" date="2019" name="Int. J. Syst. Evol. Microbiol.">
        <title>The Global Catalogue of Microorganisms (GCM) 10K type strain sequencing project: providing services to taxonomists for standard genome sequencing and annotation.</title>
        <authorList>
            <consortium name="The Broad Institute Genomics Platform"/>
            <consortium name="The Broad Institute Genome Sequencing Center for Infectious Disease"/>
            <person name="Wu L."/>
            <person name="Ma J."/>
        </authorList>
    </citation>
    <scope>NUCLEOTIDE SEQUENCE [LARGE SCALE GENOMIC DNA]</scope>
    <source>
        <strain evidence="4">JCM 16546</strain>
    </source>
</reference>
<name>A0ABP7B6D8_9MICO</name>
<dbReference type="InterPro" id="IPR040198">
    <property type="entry name" value="Fido_containing"/>
</dbReference>
<accession>A0ABP7B6D8</accession>
<protein>
    <recommendedName>
        <fullName evidence="2">Fido domain-containing protein</fullName>
    </recommendedName>
</protein>
<dbReference type="PROSITE" id="PS51459">
    <property type="entry name" value="FIDO"/>
    <property type="match status" value="1"/>
</dbReference>
<gene>
    <name evidence="3" type="ORF">GCM10022202_05650</name>
</gene>
<dbReference type="Proteomes" id="UP001410795">
    <property type="component" value="Unassembled WGS sequence"/>
</dbReference>
<dbReference type="RefSeq" id="WP_221856362.1">
    <property type="nucleotide sequence ID" value="NZ_BAAAYV010000002.1"/>
</dbReference>
<dbReference type="Pfam" id="PF02661">
    <property type="entry name" value="Fic"/>
    <property type="match status" value="1"/>
</dbReference>
<dbReference type="InterPro" id="IPR003812">
    <property type="entry name" value="Fido"/>
</dbReference>